<dbReference type="GeneID" id="100211155"/>
<evidence type="ECO:0000256" key="3">
    <source>
        <dbReference type="ARBA" id="ARBA00022723"/>
    </source>
</evidence>
<keyword evidence="4" id="KW-0378">Hydrolase</keyword>
<gene>
    <name evidence="11" type="primary">LOC100211155</name>
</gene>
<dbReference type="InterPro" id="IPR032466">
    <property type="entry name" value="Metal_Hydrolase"/>
</dbReference>
<feature type="domain" description="RRM" evidence="9">
    <location>
        <begin position="12"/>
        <end position="93"/>
    </location>
</feature>
<dbReference type="Gene3D" id="3.20.20.140">
    <property type="entry name" value="Metal-dependent hydrolases"/>
    <property type="match status" value="1"/>
</dbReference>
<evidence type="ECO:0000256" key="7">
    <source>
        <dbReference type="PROSITE-ProRule" id="PRU00176"/>
    </source>
</evidence>
<evidence type="ECO:0000256" key="8">
    <source>
        <dbReference type="SAM" id="MobiDB-lite"/>
    </source>
</evidence>
<comment type="similarity">
    <text evidence="1">Belongs to the metallo-dependent hydrolases superfamily. TatD-type hydrolase family.</text>
</comment>
<dbReference type="SUPFAM" id="SSF51556">
    <property type="entry name" value="Metallo-dependent hydrolases"/>
    <property type="match status" value="1"/>
</dbReference>
<evidence type="ECO:0000256" key="5">
    <source>
        <dbReference type="ARBA" id="ARBA00039767"/>
    </source>
</evidence>
<dbReference type="GO" id="GO:0004527">
    <property type="term" value="F:exonuclease activity"/>
    <property type="evidence" value="ECO:0007669"/>
    <property type="project" value="UniProtKB-KW"/>
</dbReference>
<evidence type="ECO:0000313" key="10">
    <source>
        <dbReference type="Proteomes" id="UP001652625"/>
    </source>
</evidence>
<evidence type="ECO:0000256" key="2">
    <source>
        <dbReference type="ARBA" id="ARBA00022722"/>
    </source>
</evidence>
<evidence type="ECO:0000256" key="4">
    <source>
        <dbReference type="ARBA" id="ARBA00022801"/>
    </source>
</evidence>
<dbReference type="RefSeq" id="XP_065644578.1">
    <property type="nucleotide sequence ID" value="XM_065788506.1"/>
</dbReference>
<keyword evidence="7" id="KW-0694">RNA-binding</keyword>
<dbReference type="Proteomes" id="UP001652625">
    <property type="component" value="Chromosome 01"/>
</dbReference>
<keyword evidence="10" id="KW-1185">Reference proteome</keyword>
<evidence type="ECO:0000313" key="11">
    <source>
        <dbReference type="RefSeq" id="XP_065644578.1"/>
    </source>
</evidence>
<organism evidence="10 11">
    <name type="scientific">Hydra vulgaris</name>
    <name type="common">Hydra</name>
    <name type="synonym">Hydra attenuata</name>
    <dbReference type="NCBI Taxonomy" id="6087"/>
    <lineage>
        <taxon>Eukaryota</taxon>
        <taxon>Metazoa</taxon>
        <taxon>Cnidaria</taxon>
        <taxon>Hydrozoa</taxon>
        <taxon>Hydroidolina</taxon>
        <taxon>Anthoathecata</taxon>
        <taxon>Aplanulata</taxon>
        <taxon>Hydridae</taxon>
        <taxon>Hydra</taxon>
    </lineage>
</organism>
<evidence type="ECO:0000259" key="9">
    <source>
        <dbReference type="PROSITE" id="PS50102"/>
    </source>
</evidence>
<dbReference type="PANTHER" id="PTHR10060">
    <property type="entry name" value="TATD FAMILY DEOXYRIBONUCLEASE"/>
    <property type="match status" value="1"/>
</dbReference>
<name>A0ABM4B6U4_HYDVU</name>
<dbReference type="SMART" id="SM00360">
    <property type="entry name" value="RRM"/>
    <property type="match status" value="1"/>
</dbReference>
<dbReference type="Pfam" id="PF01026">
    <property type="entry name" value="TatD_DNase"/>
    <property type="match status" value="1"/>
</dbReference>
<dbReference type="PROSITE" id="PS50102">
    <property type="entry name" value="RRM"/>
    <property type="match status" value="1"/>
</dbReference>
<feature type="compositionally biased region" description="Basic and acidic residues" evidence="8">
    <location>
        <begin position="93"/>
        <end position="106"/>
    </location>
</feature>
<keyword evidence="11" id="KW-0269">Exonuclease</keyword>
<dbReference type="SUPFAM" id="SSF54928">
    <property type="entry name" value="RNA-binding domain, RBD"/>
    <property type="match status" value="1"/>
</dbReference>
<dbReference type="PANTHER" id="PTHR10060:SF15">
    <property type="entry name" value="DEOXYRIBONUCLEASE TATDN1"/>
    <property type="match status" value="1"/>
</dbReference>
<sequence length="432" mass="48547">MSNPGVAETAKKRIYVGNLGTNVTTEDLTQLFGLGATPYLRQSCSVDLATCEKTGKSKNFAFVNVPEHVHSELMNLNGIEFYGRQLVIEEAKTKSDDDKENKDKKEKKTFRGNTNTAKRGTGNFRRGNNRKWGPRPKSKFNLPTLEPDQIFHLVDGGVNLTNPKFHQNMDFIVARALAAGVQKMVITGLKMNGNKSAVVMAKTRPNILYAAVGIHPHFVKDDWNDKSADILEEMIKLTECVAVGECGLDFKRDYSPRDIQEAAFRKQVQLAIRYQKAILVHERDSHQAILDVLKDFESSLPPVVIHCFTGTAEEIKTYVERGYFIGITGFVCKEKHGQALRDAIKDGTLPLNRIIVQTNAPYMTPNTPRDEIDPVSQTLLDHCYSDNEPCTLSIIIRCIAKCLSQEPRTIADECTETAMKVFRFQKTEVNFE</sequence>
<dbReference type="InterPro" id="IPR035979">
    <property type="entry name" value="RBD_domain_sf"/>
</dbReference>
<evidence type="ECO:0000256" key="6">
    <source>
        <dbReference type="ARBA" id="ARBA00045223"/>
    </source>
</evidence>
<proteinExistence type="inferred from homology"/>
<feature type="region of interest" description="Disordered" evidence="8">
    <location>
        <begin position="93"/>
        <end position="139"/>
    </location>
</feature>
<reference evidence="10" key="1">
    <citation type="submission" date="2025-05" db="UniProtKB">
        <authorList>
            <consortium name="RefSeq"/>
        </authorList>
    </citation>
    <scope>NUCLEOTIDE SEQUENCE [LARGE SCALE GENOMIC DNA]</scope>
</reference>
<dbReference type="InterPro" id="IPR001130">
    <property type="entry name" value="TatD-like"/>
</dbReference>
<comment type="function">
    <text evidence="6">Deoxyribonuclease which catalyzes (in vitro) the decatenation of kinetoplast DNA, which are circular DNA catenated to each other, producing linear DNA molecules. Plays an important role in chromosomal segregation and cell cycle progression during eye development probably via its DNA decatenation activity.</text>
</comment>
<evidence type="ECO:0000256" key="1">
    <source>
        <dbReference type="ARBA" id="ARBA00009275"/>
    </source>
</evidence>
<protein>
    <recommendedName>
        <fullName evidence="5">Deoxyribonuclease TATDN1</fullName>
    </recommendedName>
</protein>
<dbReference type="InterPro" id="IPR050891">
    <property type="entry name" value="TatD-type_Hydrolase"/>
</dbReference>
<reference evidence="11" key="2">
    <citation type="submission" date="2025-08" db="UniProtKB">
        <authorList>
            <consortium name="RefSeq"/>
        </authorList>
    </citation>
    <scope>IDENTIFICATION</scope>
</reference>
<keyword evidence="3" id="KW-0479">Metal-binding</keyword>
<dbReference type="InterPro" id="IPR000504">
    <property type="entry name" value="RRM_dom"/>
</dbReference>
<dbReference type="Gene3D" id="3.30.70.330">
    <property type="match status" value="1"/>
</dbReference>
<dbReference type="InterPro" id="IPR012677">
    <property type="entry name" value="Nucleotide-bd_a/b_plait_sf"/>
</dbReference>
<dbReference type="CDD" id="cd01310">
    <property type="entry name" value="TatD_DNAse"/>
    <property type="match status" value="1"/>
</dbReference>
<keyword evidence="2" id="KW-0540">Nuclease</keyword>
<accession>A0ABM4B6U4</accession>
<feature type="compositionally biased region" description="Basic residues" evidence="8">
    <location>
        <begin position="127"/>
        <end position="138"/>
    </location>
</feature>
<dbReference type="Pfam" id="PF00076">
    <property type="entry name" value="RRM_1"/>
    <property type="match status" value="1"/>
</dbReference>